<dbReference type="AlphaFoldDB" id="A0A3P6TJS9"/>
<dbReference type="EMBL" id="UYRX01001120">
    <property type="protein sequence ID" value="VDK88286.1"/>
    <property type="molecule type" value="Genomic_DNA"/>
</dbReference>
<dbReference type="STRING" id="42156.A0A3P6TJS9"/>
<organism evidence="4 5">
    <name type="scientific">Litomosoides sigmodontis</name>
    <name type="common">Filarial nematode worm</name>
    <dbReference type="NCBI Taxonomy" id="42156"/>
    <lineage>
        <taxon>Eukaryota</taxon>
        <taxon>Metazoa</taxon>
        <taxon>Ecdysozoa</taxon>
        <taxon>Nematoda</taxon>
        <taxon>Chromadorea</taxon>
        <taxon>Rhabditida</taxon>
        <taxon>Spirurina</taxon>
        <taxon>Spiruromorpha</taxon>
        <taxon>Filarioidea</taxon>
        <taxon>Onchocercidae</taxon>
        <taxon>Litomosoides</taxon>
    </lineage>
</organism>
<dbReference type="Pfam" id="PF00535">
    <property type="entry name" value="Glycos_transf_2"/>
    <property type="match status" value="1"/>
</dbReference>
<dbReference type="GO" id="GO:0006493">
    <property type="term" value="P:protein O-linked glycosylation"/>
    <property type="evidence" value="ECO:0007669"/>
    <property type="project" value="TreeGrafter"/>
</dbReference>
<dbReference type="GO" id="GO:0005794">
    <property type="term" value="C:Golgi apparatus"/>
    <property type="evidence" value="ECO:0007669"/>
    <property type="project" value="TreeGrafter"/>
</dbReference>
<accession>A0A3P6TJS9</accession>
<keyword evidence="2" id="KW-1133">Transmembrane helix</keyword>
<gene>
    <name evidence="4" type="ORF">NLS_LOCUS8589</name>
</gene>
<dbReference type="PANTHER" id="PTHR11675">
    <property type="entry name" value="N-ACETYLGALACTOSAMINYLTRANSFERASE"/>
    <property type="match status" value="1"/>
</dbReference>
<dbReference type="Gene3D" id="3.90.550.10">
    <property type="entry name" value="Spore Coat Polysaccharide Biosynthesis Protein SpsA, Chain A"/>
    <property type="match status" value="1"/>
</dbReference>
<keyword evidence="2" id="KW-0812">Transmembrane</keyword>
<evidence type="ECO:0000313" key="5">
    <source>
        <dbReference type="Proteomes" id="UP000277928"/>
    </source>
</evidence>
<dbReference type="InterPro" id="IPR001173">
    <property type="entry name" value="Glyco_trans_2-like"/>
</dbReference>
<dbReference type="Proteomes" id="UP000277928">
    <property type="component" value="Unassembled WGS sequence"/>
</dbReference>
<keyword evidence="5" id="KW-1185">Reference proteome</keyword>
<dbReference type="OMA" id="YCKIVIA"/>
<feature type="transmembrane region" description="Helical" evidence="2">
    <location>
        <begin position="7"/>
        <end position="30"/>
    </location>
</feature>
<dbReference type="GO" id="GO:0004653">
    <property type="term" value="F:polypeptide N-acetylgalactosaminyltransferase activity"/>
    <property type="evidence" value="ECO:0007669"/>
    <property type="project" value="TreeGrafter"/>
</dbReference>
<protein>
    <recommendedName>
        <fullName evidence="3">Glycosyltransferase 2-like domain-containing protein</fullName>
    </recommendedName>
</protein>
<evidence type="ECO:0000256" key="1">
    <source>
        <dbReference type="ARBA" id="ARBA00023157"/>
    </source>
</evidence>
<dbReference type="SUPFAM" id="SSF53448">
    <property type="entry name" value="Nucleotide-diphospho-sugar transferases"/>
    <property type="match status" value="1"/>
</dbReference>
<proteinExistence type="predicted"/>
<name>A0A3P6TJS9_LITSI</name>
<dbReference type="OrthoDB" id="330637at2759"/>
<dbReference type="InterPro" id="IPR029044">
    <property type="entry name" value="Nucleotide-diphossugar_trans"/>
</dbReference>
<feature type="domain" description="Glycosyltransferase 2-like" evidence="3">
    <location>
        <begin position="149"/>
        <end position="190"/>
    </location>
</feature>
<evidence type="ECO:0000313" key="4">
    <source>
        <dbReference type="EMBL" id="VDK88286.1"/>
    </source>
</evidence>
<evidence type="ECO:0000256" key="2">
    <source>
        <dbReference type="SAM" id="Phobius"/>
    </source>
</evidence>
<keyword evidence="1" id="KW-1015">Disulfide bond</keyword>
<reference evidence="4 5" key="1">
    <citation type="submission" date="2018-08" db="EMBL/GenBank/DDBJ databases">
        <authorList>
            <person name="Laetsch R D."/>
            <person name="Stevens L."/>
            <person name="Kumar S."/>
            <person name="Blaxter L. M."/>
        </authorList>
    </citation>
    <scope>NUCLEOTIDE SEQUENCE [LARGE SCALE GENOMIC DNA]</scope>
</reference>
<sequence length="207" mass="23538">MRLRVGVCRAIVLTSLIWMMIDVIILFYFLDTGNGRIASKVAVKLRGDRRSEDDLRVQANDFVDREAVEELGILLKNLTFERNGPGEMGSAVIIDPSQQEERIRKFKENEFDVMASNLISINRALPDYRSSKCREAARKYDVTTLPTVSIIIVFHNEAWSTLLRTIHSVVNRSPLHLIKEVILIDDLSNRSYVFVKSEVNNNIAASS</sequence>
<evidence type="ECO:0000259" key="3">
    <source>
        <dbReference type="Pfam" id="PF00535"/>
    </source>
</evidence>
<dbReference type="PANTHER" id="PTHR11675:SF101">
    <property type="entry name" value="POLYPEPTIDE N-ACETYLGALACTOSAMINYLTRANSFERASE 5"/>
    <property type="match status" value="1"/>
</dbReference>
<keyword evidence="2" id="KW-0472">Membrane</keyword>